<name>A0A2K8T9A8_9NOSO</name>
<dbReference type="EMBL" id="CP024793">
    <property type="protein sequence ID" value="AUB44241.1"/>
    <property type="molecule type" value="Genomic_DNA"/>
</dbReference>
<evidence type="ECO:0000313" key="2">
    <source>
        <dbReference type="Proteomes" id="UP000232003"/>
    </source>
</evidence>
<sequence>MRVRIKESAIADFQSIHQLDKTHKRVLGNLVNLWASCTQIVNTFNQQSQLRPLLKKVGISAIIILSRLQVIVDEISYEKLIAGYIKQIGWDDLQYIAFIAYRARYIEVNIIFNRVRSSTQIIDLKCLGAKWMQYEILYKSYTDIINMADTKFYLKPGV</sequence>
<organism evidence="1 2">
    <name type="scientific">Nostoc flagelliforme CCNUN1</name>
    <dbReference type="NCBI Taxonomy" id="2038116"/>
    <lineage>
        <taxon>Bacteria</taxon>
        <taxon>Bacillati</taxon>
        <taxon>Cyanobacteriota</taxon>
        <taxon>Cyanophyceae</taxon>
        <taxon>Nostocales</taxon>
        <taxon>Nostocaceae</taxon>
        <taxon>Nostoc</taxon>
    </lineage>
</organism>
<protein>
    <submittedName>
        <fullName evidence="1">Uncharacterized protein</fullName>
    </submittedName>
</protein>
<dbReference type="OrthoDB" id="915634at2"/>
<proteinExistence type="predicted"/>
<evidence type="ECO:0000313" key="1">
    <source>
        <dbReference type="EMBL" id="AUB44241.1"/>
    </source>
</evidence>
<geneLocation type="plasmid" evidence="2">
    <name>pnfsy08</name>
</geneLocation>
<accession>A0A2K8T9A8</accession>
<dbReference type="RefSeq" id="WP_157816974.1">
    <property type="nucleotide sequence ID" value="NZ_CAWNNC010000009.1"/>
</dbReference>
<dbReference type="AlphaFoldDB" id="A0A2K8T9A8"/>
<keyword evidence="1" id="KW-0614">Plasmid</keyword>
<dbReference type="KEGG" id="nfl:COO91_10464"/>
<keyword evidence="2" id="KW-1185">Reference proteome</keyword>
<dbReference type="Proteomes" id="UP000232003">
    <property type="component" value="Plasmid pNFSY08"/>
</dbReference>
<reference evidence="1 2" key="1">
    <citation type="submission" date="2017-11" db="EMBL/GenBank/DDBJ databases">
        <title>Complete genome of a free-living desiccation-tolerant cyanobacterium and its photosynthetic adaptation to extreme terrestrial habitat.</title>
        <authorList>
            <person name="Shang J."/>
        </authorList>
    </citation>
    <scope>NUCLEOTIDE SEQUENCE [LARGE SCALE GENOMIC DNA]</scope>
    <source>
        <strain evidence="1 2">CCNUN1</strain>
        <plasmid evidence="2">pnfsy08</plasmid>
    </source>
</reference>
<gene>
    <name evidence="1" type="ORF">COO91_10464</name>
</gene>